<protein>
    <submittedName>
        <fullName evidence="9">Olfactory receptor 7A10</fullName>
    </submittedName>
</protein>
<proteinExistence type="predicted"/>
<evidence type="ECO:0000256" key="3">
    <source>
        <dbReference type="ARBA" id="ARBA00022989"/>
    </source>
</evidence>
<keyword evidence="10" id="KW-1185">Reference proteome</keyword>
<gene>
    <name evidence="9" type="ORF">H920_19019</name>
</gene>
<accession>A0A091D9T4</accession>
<evidence type="ECO:0000256" key="4">
    <source>
        <dbReference type="ARBA" id="ARBA00023040"/>
    </source>
</evidence>
<feature type="transmembrane region" description="Helical" evidence="8">
    <location>
        <begin position="168"/>
        <end position="191"/>
    </location>
</feature>
<dbReference type="InterPro" id="IPR000725">
    <property type="entry name" value="Olfact_rcpt"/>
</dbReference>
<sequence>MGPWLGLYNLEAVVWLGFCLEFVGICPWCLGRSDALACVPALLLSGFFSLNVAISSCSGRQASDMKRENHTNASQFSLLGLSDDPVLQCFLFGLFLSMYLLRNLLIILAISSDSHLHTLMYFLLSNLSFVDICFTSTTIPKMLVNIQTYNKVLSPLVRMSSSTSRYRAFSTCGSHLCVVSLFYGTGLGVYLSSAVTHSSSEGSVASVMYTVVAPC</sequence>
<dbReference type="PANTHER" id="PTHR48001">
    <property type="entry name" value="OLFACTORY RECEPTOR"/>
    <property type="match status" value="1"/>
</dbReference>
<keyword evidence="6 9" id="KW-0675">Receptor</keyword>
<evidence type="ECO:0000313" key="10">
    <source>
        <dbReference type="Proteomes" id="UP000028990"/>
    </source>
</evidence>
<keyword evidence="2 8" id="KW-0812">Transmembrane</keyword>
<dbReference type="GO" id="GO:0004930">
    <property type="term" value="F:G protein-coupled receptor activity"/>
    <property type="evidence" value="ECO:0007669"/>
    <property type="project" value="UniProtKB-KW"/>
</dbReference>
<dbReference type="Proteomes" id="UP000028990">
    <property type="component" value="Unassembled WGS sequence"/>
</dbReference>
<feature type="transmembrane region" description="Helical" evidence="8">
    <location>
        <begin position="85"/>
        <end position="110"/>
    </location>
</feature>
<feature type="transmembrane region" description="Helical" evidence="8">
    <location>
        <begin position="12"/>
        <end position="30"/>
    </location>
</feature>
<name>A0A091D9T4_FUKDA</name>
<feature type="transmembrane region" description="Helical" evidence="8">
    <location>
        <begin position="35"/>
        <end position="54"/>
    </location>
</feature>
<evidence type="ECO:0000256" key="6">
    <source>
        <dbReference type="ARBA" id="ARBA00023170"/>
    </source>
</evidence>
<evidence type="ECO:0000256" key="8">
    <source>
        <dbReference type="SAM" id="Phobius"/>
    </source>
</evidence>
<keyword evidence="5 8" id="KW-0472">Membrane</keyword>
<keyword evidence="3 8" id="KW-1133">Transmembrane helix</keyword>
<evidence type="ECO:0000256" key="7">
    <source>
        <dbReference type="ARBA" id="ARBA00023224"/>
    </source>
</evidence>
<dbReference type="GO" id="GO:0004984">
    <property type="term" value="F:olfactory receptor activity"/>
    <property type="evidence" value="ECO:0007669"/>
    <property type="project" value="InterPro"/>
</dbReference>
<evidence type="ECO:0000256" key="5">
    <source>
        <dbReference type="ARBA" id="ARBA00023136"/>
    </source>
</evidence>
<organism evidence="9 10">
    <name type="scientific">Fukomys damarensis</name>
    <name type="common">Damaraland mole rat</name>
    <name type="synonym">Cryptomys damarensis</name>
    <dbReference type="NCBI Taxonomy" id="885580"/>
    <lineage>
        <taxon>Eukaryota</taxon>
        <taxon>Metazoa</taxon>
        <taxon>Chordata</taxon>
        <taxon>Craniata</taxon>
        <taxon>Vertebrata</taxon>
        <taxon>Euteleostomi</taxon>
        <taxon>Mammalia</taxon>
        <taxon>Eutheria</taxon>
        <taxon>Euarchontoglires</taxon>
        <taxon>Glires</taxon>
        <taxon>Rodentia</taxon>
        <taxon>Hystricomorpha</taxon>
        <taxon>Bathyergidae</taxon>
        <taxon>Fukomys</taxon>
    </lineage>
</organism>
<reference evidence="9 10" key="1">
    <citation type="submission" date="2013-11" db="EMBL/GenBank/DDBJ databases">
        <title>The Damaraland mole rat (Fukomys damarensis) genome and evolution of African mole rats.</title>
        <authorList>
            <person name="Gladyshev V.N."/>
            <person name="Fang X."/>
        </authorList>
    </citation>
    <scope>NUCLEOTIDE SEQUENCE [LARGE SCALE GENOMIC DNA]</scope>
    <source>
        <tissue evidence="9">Liver</tissue>
    </source>
</reference>
<dbReference type="GO" id="GO:0016020">
    <property type="term" value="C:membrane"/>
    <property type="evidence" value="ECO:0007669"/>
    <property type="project" value="UniProtKB-SubCell"/>
</dbReference>
<dbReference type="AlphaFoldDB" id="A0A091D9T4"/>
<dbReference type="Pfam" id="PF13853">
    <property type="entry name" value="7tm_4"/>
    <property type="match status" value="1"/>
</dbReference>
<comment type="subcellular location">
    <subcellularLocation>
        <location evidence="1">Membrane</location>
        <topology evidence="1">Multi-pass membrane protein</topology>
    </subcellularLocation>
</comment>
<keyword evidence="4" id="KW-0297">G-protein coupled receptor</keyword>
<evidence type="ECO:0000256" key="1">
    <source>
        <dbReference type="ARBA" id="ARBA00004141"/>
    </source>
</evidence>
<dbReference type="Gene3D" id="1.20.1070.10">
    <property type="entry name" value="Rhodopsin 7-helix transmembrane proteins"/>
    <property type="match status" value="1"/>
</dbReference>
<keyword evidence="7" id="KW-0807">Transducer</keyword>
<dbReference type="EMBL" id="KN124959">
    <property type="protein sequence ID" value="KFO19591.1"/>
    <property type="molecule type" value="Genomic_DNA"/>
</dbReference>
<dbReference type="SUPFAM" id="SSF81321">
    <property type="entry name" value="Family A G protein-coupled receptor-like"/>
    <property type="match status" value="1"/>
</dbReference>
<evidence type="ECO:0000313" key="9">
    <source>
        <dbReference type="EMBL" id="KFO19591.1"/>
    </source>
</evidence>
<evidence type="ECO:0000256" key="2">
    <source>
        <dbReference type="ARBA" id="ARBA00022692"/>
    </source>
</evidence>